<dbReference type="Proteomes" id="UP001157418">
    <property type="component" value="Unassembled WGS sequence"/>
</dbReference>
<name>A0AAU9LIG1_9ASTR</name>
<gene>
    <name evidence="1" type="ORF">LVIROSA_LOCUS2018</name>
</gene>
<evidence type="ECO:0000313" key="2">
    <source>
        <dbReference type="Proteomes" id="UP001157418"/>
    </source>
</evidence>
<accession>A0AAU9LIG1</accession>
<reference evidence="1 2" key="1">
    <citation type="submission" date="2022-01" db="EMBL/GenBank/DDBJ databases">
        <authorList>
            <person name="Xiong W."/>
            <person name="Schranz E."/>
        </authorList>
    </citation>
    <scope>NUCLEOTIDE SEQUENCE [LARGE SCALE GENOMIC DNA]</scope>
</reference>
<dbReference type="AlphaFoldDB" id="A0AAU9LIG1"/>
<sequence>MRLAEDDRIDEHGNKNIKAFERDNLLGYWHLFRPKRGKMFNILHPQEANKEHKEEDGQAKVVEHVTFQGWSTIT</sequence>
<organism evidence="1 2">
    <name type="scientific">Lactuca virosa</name>
    <dbReference type="NCBI Taxonomy" id="75947"/>
    <lineage>
        <taxon>Eukaryota</taxon>
        <taxon>Viridiplantae</taxon>
        <taxon>Streptophyta</taxon>
        <taxon>Embryophyta</taxon>
        <taxon>Tracheophyta</taxon>
        <taxon>Spermatophyta</taxon>
        <taxon>Magnoliopsida</taxon>
        <taxon>eudicotyledons</taxon>
        <taxon>Gunneridae</taxon>
        <taxon>Pentapetalae</taxon>
        <taxon>asterids</taxon>
        <taxon>campanulids</taxon>
        <taxon>Asterales</taxon>
        <taxon>Asteraceae</taxon>
        <taxon>Cichorioideae</taxon>
        <taxon>Cichorieae</taxon>
        <taxon>Lactucinae</taxon>
        <taxon>Lactuca</taxon>
    </lineage>
</organism>
<comment type="caution">
    <text evidence="1">The sequence shown here is derived from an EMBL/GenBank/DDBJ whole genome shotgun (WGS) entry which is preliminary data.</text>
</comment>
<proteinExistence type="predicted"/>
<dbReference type="EMBL" id="CAKMRJ010000001">
    <property type="protein sequence ID" value="CAH1414087.1"/>
    <property type="molecule type" value="Genomic_DNA"/>
</dbReference>
<evidence type="ECO:0000313" key="1">
    <source>
        <dbReference type="EMBL" id="CAH1414087.1"/>
    </source>
</evidence>
<protein>
    <submittedName>
        <fullName evidence="1">Uncharacterized protein</fullName>
    </submittedName>
</protein>
<keyword evidence="2" id="KW-1185">Reference proteome</keyword>